<accession>A0A0V8JCT8</accession>
<comment type="caution">
    <text evidence="1">The sequence shown here is derived from an EMBL/GenBank/DDBJ whole genome shotgun (WGS) entry which is preliminary data.</text>
</comment>
<organism evidence="1 2">
    <name type="scientific">Fictibacillus enclensis</name>
    <dbReference type="NCBI Taxonomy" id="1017270"/>
    <lineage>
        <taxon>Bacteria</taxon>
        <taxon>Bacillati</taxon>
        <taxon>Bacillota</taxon>
        <taxon>Bacilli</taxon>
        <taxon>Bacillales</taxon>
        <taxon>Fictibacillaceae</taxon>
        <taxon>Fictibacillus</taxon>
    </lineage>
</organism>
<dbReference type="AlphaFoldDB" id="A0A0V8JCT8"/>
<sequence length="87" mass="10504">MHLFLVRLLAERTCTSNDDKKYEQYHDQGETTATCNESHSIYLLFYKLQHFPYSIWSLVIYVWTNADKHQKRALKTDQEFHGFVFKK</sequence>
<reference evidence="1 2" key="1">
    <citation type="journal article" date="2014" name="Antonie Van Leeuwenhoek">
        <title>Fictibacillus enclensis sp. nov., isolated from marine sediment.</title>
        <authorList>
            <person name="Dastager S.G."/>
            <person name="Mawlankar R."/>
            <person name="Srinivasan K."/>
            <person name="Tang S.K."/>
            <person name="Lee J.C."/>
            <person name="Ramana V.V."/>
            <person name="Shouche Y.S."/>
        </authorList>
    </citation>
    <scope>NUCLEOTIDE SEQUENCE [LARGE SCALE GENOMIC DNA]</scope>
    <source>
        <strain evidence="1 2">NIO-1003</strain>
    </source>
</reference>
<evidence type="ECO:0000313" key="1">
    <source>
        <dbReference type="EMBL" id="KSU84746.1"/>
    </source>
</evidence>
<dbReference type="EMBL" id="LNQN01000001">
    <property type="protein sequence ID" value="KSU84746.1"/>
    <property type="molecule type" value="Genomic_DNA"/>
</dbReference>
<proteinExistence type="predicted"/>
<keyword evidence="2" id="KW-1185">Reference proteome</keyword>
<dbReference type="Proteomes" id="UP000054099">
    <property type="component" value="Unassembled WGS sequence"/>
</dbReference>
<gene>
    <name evidence="1" type="ORF">AS030_04220</name>
</gene>
<evidence type="ECO:0000313" key="2">
    <source>
        <dbReference type="Proteomes" id="UP000054099"/>
    </source>
</evidence>
<protein>
    <submittedName>
        <fullName evidence="1">Uncharacterized protein</fullName>
    </submittedName>
</protein>
<name>A0A0V8JCT8_9BACL</name>